<dbReference type="PANTHER" id="PTHR38011:SF7">
    <property type="entry name" value="2,5-DIAMINO-6-RIBOSYLAMINO-4(3H)-PYRIMIDINONE 5'-PHOSPHATE REDUCTASE"/>
    <property type="match status" value="1"/>
</dbReference>
<evidence type="ECO:0000256" key="7">
    <source>
        <dbReference type="ARBA" id="ARBA00022723"/>
    </source>
</evidence>
<organism evidence="19 20">
    <name type="scientific">Corynebacterium stationis</name>
    <dbReference type="NCBI Taxonomy" id="1705"/>
    <lineage>
        <taxon>Bacteria</taxon>
        <taxon>Bacillati</taxon>
        <taxon>Actinomycetota</taxon>
        <taxon>Actinomycetes</taxon>
        <taxon>Mycobacteriales</taxon>
        <taxon>Corynebacteriaceae</taxon>
        <taxon>Corynebacterium</taxon>
    </lineage>
</organism>
<feature type="active site" description="Proton donor" evidence="15">
    <location>
        <position position="65"/>
    </location>
</feature>
<dbReference type="InterPro" id="IPR002734">
    <property type="entry name" value="RibDG_C"/>
</dbReference>
<dbReference type="PIRSF" id="PIRSF006769">
    <property type="entry name" value="RibD"/>
    <property type="match status" value="1"/>
</dbReference>
<keyword evidence="11" id="KW-0511">Multifunctional enzyme</keyword>
<feature type="binding site" evidence="17">
    <location>
        <position position="97"/>
    </location>
    <ligand>
        <name>Zn(2+)</name>
        <dbReference type="ChEBI" id="CHEBI:29105"/>
        <note>catalytic</note>
    </ligand>
</feature>
<comment type="cofactor">
    <cofactor evidence="14 17">
        <name>Zn(2+)</name>
        <dbReference type="ChEBI" id="CHEBI:29105"/>
    </cofactor>
    <text evidence="14 17">Binds 1 zinc ion.</text>
</comment>
<evidence type="ECO:0000313" key="20">
    <source>
        <dbReference type="Proteomes" id="UP000076947"/>
    </source>
</evidence>
<keyword evidence="9 14" id="KW-0521">NADP</keyword>
<dbReference type="NCBIfam" id="TIGR00326">
    <property type="entry name" value="eubact_ribD"/>
    <property type="match status" value="1"/>
</dbReference>
<dbReference type="InterPro" id="IPR050765">
    <property type="entry name" value="Riboflavin_Biosynth_HTPR"/>
</dbReference>
<dbReference type="EMBL" id="LSTQ01000022">
    <property type="protein sequence ID" value="OAH27213.1"/>
    <property type="molecule type" value="Genomic_DNA"/>
</dbReference>
<keyword evidence="7 14" id="KW-0479">Metal-binding</keyword>
<evidence type="ECO:0000256" key="8">
    <source>
        <dbReference type="ARBA" id="ARBA00022833"/>
    </source>
</evidence>
<keyword evidence="14" id="KW-0378">Hydrolase</keyword>
<feature type="binding site" evidence="16">
    <location>
        <position position="219"/>
    </location>
    <ligand>
        <name>substrate</name>
    </ligand>
</feature>
<dbReference type="Gene3D" id="3.40.140.10">
    <property type="entry name" value="Cytidine Deaminase, domain 2"/>
    <property type="match status" value="1"/>
</dbReference>
<comment type="similarity">
    <text evidence="4 14">In the N-terminal section; belongs to the cytidine and deoxycytidylate deaminase family.</text>
</comment>
<sequence length="350" mass="36564">MDSNPGADQAVAPIVEQALRTAMSAGWEVRGTTSPNPPVGAVIISTSGEIVGTGATQPVGGAHAEVQALADAAGKTEGATAVVTLEPCRHTGRTGPCTQALIEAGITDVFFLHSDPNPSAGGGAQVLVDAGINVVQLPSPEEVPDALIPWLKSVQLRRPHVTLKFAQTIDGFTAAADGTSQWITGEMARDYVHADREHRDAIIIGTGTALIDNPSLTARYPDGTQREHQPRRVVIGRRNIADAGDAASNLNRLGFEQYATIDEALAELYATGARDVLVEGGAGLASGFANQGLVDWLQVYQAPLLLGEGISVLAHPLTNTLKGAARFARGQVLALGDDLLINYVRTAHTK</sequence>
<feature type="binding site" evidence="16">
    <location>
        <position position="166"/>
    </location>
    <ligand>
        <name>NADP(+)</name>
        <dbReference type="ChEBI" id="CHEBI:58349"/>
    </ligand>
</feature>
<evidence type="ECO:0000256" key="16">
    <source>
        <dbReference type="PIRSR" id="PIRSR006769-2"/>
    </source>
</evidence>
<feature type="binding site" evidence="16">
    <location>
        <position position="180"/>
    </location>
    <ligand>
        <name>substrate</name>
    </ligand>
</feature>
<protein>
    <recommendedName>
        <fullName evidence="14">Riboflavin biosynthesis protein RibD</fullName>
    </recommendedName>
    <domain>
        <recommendedName>
            <fullName evidence="14">Diaminohydroxyphosphoribosylaminopyrimidine deaminase</fullName>
            <shortName evidence="14">DRAP deaminase</shortName>
            <ecNumber evidence="14">3.5.4.26</ecNumber>
        </recommendedName>
        <alternativeName>
            <fullName evidence="14">Riboflavin-specific deaminase</fullName>
        </alternativeName>
    </domain>
    <domain>
        <recommendedName>
            <fullName evidence="14">5-amino-6-(5-phosphoribosylamino)uracil reductase</fullName>
            <ecNumber evidence="14">1.1.1.193</ecNumber>
        </recommendedName>
        <alternativeName>
            <fullName evidence="14">HTP reductase</fullName>
        </alternativeName>
    </domain>
</protein>
<keyword evidence="6 14" id="KW-0686">Riboflavin biosynthesis</keyword>
<dbReference type="Proteomes" id="UP000076947">
    <property type="component" value="Unassembled WGS sequence"/>
</dbReference>
<dbReference type="GO" id="GO:0008703">
    <property type="term" value="F:5-amino-6-(5-phosphoribosylamino)uracil reductase activity"/>
    <property type="evidence" value="ECO:0007669"/>
    <property type="project" value="UniProtKB-EC"/>
</dbReference>
<feature type="domain" description="CMP/dCMP-type deaminase" evidence="18">
    <location>
        <begin position="13"/>
        <end position="135"/>
    </location>
</feature>
<dbReference type="InterPro" id="IPR002125">
    <property type="entry name" value="CMP_dCMP_dom"/>
</dbReference>
<dbReference type="InterPro" id="IPR024072">
    <property type="entry name" value="DHFR-like_dom_sf"/>
</dbReference>
<comment type="function">
    <text evidence="1 14">Converts 2,5-diamino-6-(ribosylamino)-4(3h)-pyrimidinone 5'-phosphate into 5-amino-6-(ribosylamino)-2,4(1h,3h)-pyrimidinedione 5'-phosphate.</text>
</comment>
<reference evidence="20" key="1">
    <citation type="submission" date="2016-02" db="EMBL/GenBank/DDBJ databases">
        <authorList>
            <person name="Kaur G."/>
            <person name="Nair G.R."/>
            <person name="Mayilraj S."/>
        </authorList>
    </citation>
    <scope>NUCLEOTIDE SEQUENCE [LARGE SCALE GENOMIC DNA]</scope>
    <source>
        <strain evidence="20">GA-15</strain>
    </source>
</reference>
<dbReference type="EC" id="1.1.1.193" evidence="14"/>
<dbReference type="GO" id="GO:0008835">
    <property type="term" value="F:diaminohydroxyphosphoribosylaminopyrimidine deaminase activity"/>
    <property type="evidence" value="ECO:0007669"/>
    <property type="project" value="UniProtKB-EC"/>
</dbReference>
<dbReference type="CDD" id="cd01284">
    <property type="entry name" value="Riboflavin_deaminase-reductase"/>
    <property type="match status" value="1"/>
</dbReference>
<feature type="binding site" evidence="16">
    <location>
        <position position="216"/>
    </location>
    <ligand>
        <name>substrate</name>
    </ligand>
</feature>
<dbReference type="OrthoDB" id="9800865at2"/>
<evidence type="ECO:0000256" key="3">
    <source>
        <dbReference type="ARBA" id="ARBA00004910"/>
    </source>
</evidence>
<evidence type="ECO:0000313" key="19">
    <source>
        <dbReference type="EMBL" id="OAH27213.1"/>
    </source>
</evidence>
<comment type="similarity">
    <text evidence="5 14">In the C-terminal section; belongs to the HTP reductase family.</text>
</comment>
<dbReference type="InterPro" id="IPR016193">
    <property type="entry name" value="Cytidine_deaminase-like"/>
</dbReference>
<comment type="caution">
    <text evidence="19">The sequence shown here is derived from an EMBL/GenBank/DDBJ whole genome shotgun (WGS) entry which is preliminary data.</text>
</comment>
<evidence type="ECO:0000256" key="13">
    <source>
        <dbReference type="ARBA" id="ARBA00049886"/>
    </source>
</evidence>
<evidence type="ECO:0000259" key="18">
    <source>
        <dbReference type="PROSITE" id="PS51747"/>
    </source>
</evidence>
<feature type="binding site" evidence="16">
    <location>
        <position position="196"/>
    </location>
    <ligand>
        <name>substrate</name>
    </ligand>
</feature>
<keyword evidence="8 14" id="KW-0862">Zinc</keyword>
<dbReference type="AlphaFoldDB" id="A0A177IEH2"/>
<evidence type="ECO:0000256" key="11">
    <source>
        <dbReference type="ARBA" id="ARBA00023268"/>
    </source>
</evidence>
<evidence type="ECO:0000256" key="6">
    <source>
        <dbReference type="ARBA" id="ARBA00022619"/>
    </source>
</evidence>
<dbReference type="Pfam" id="PF00383">
    <property type="entry name" value="dCMP_cyt_deam_1"/>
    <property type="match status" value="1"/>
</dbReference>
<feature type="binding site" evidence="16">
    <location>
        <position position="212"/>
    </location>
    <ligand>
        <name>NADP(+)</name>
        <dbReference type="ChEBI" id="CHEBI:58349"/>
    </ligand>
</feature>
<dbReference type="RefSeq" id="WP_066839755.1">
    <property type="nucleotide sequence ID" value="NZ_CAJUDP010000007.1"/>
</dbReference>
<dbReference type="UniPathway" id="UPA00275">
    <property type="reaction ID" value="UER00401"/>
</dbReference>
<dbReference type="PROSITE" id="PS00903">
    <property type="entry name" value="CYT_DCMP_DEAMINASES_1"/>
    <property type="match status" value="1"/>
</dbReference>
<dbReference type="SUPFAM" id="SSF53597">
    <property type="entry name" value="Dihydrofolate reductase-like"/>
    <property type="match status" value="1"/>
</dbReference>
<feature type="binding site" evidence="17">
    <location>
        <position position="88"/>
    </location>
    <ligand>
        <name>Zn(2+)</name>
        <dbReference type="ChEBI" id="CHEBI:29105"/>
        <note>catalytic</note>
    </ligand>
</feature>
<dbReference type="PROSITE" id="PS51747">
    <property type="entry name" value="CYT_DCMP_DEAMINASES_2"/>
    <property type="match status" value="1"/>
</dbReference>
<dbReference type="InterPro" id="IPR016192">
    <property type="entry name" value="APOBEC/CMP_deaminase_Zn-bd"/>
</dbReference>
<comment type="pathway">
    <text evidence="2 14">Cofactor biosynthesis; riboflavin biosynthesis; 5-amino-6-(D-ribitylamino)uracil from GTP: step 2/4.</text>
</comment>
<keyword evidence="20" id="KW-1185">Reference proteome</keyword>
<comment type="catalytic activity">
    <reaction evidence="12 14">
        <text>5-amino-6-(5-phospho-D-ribitylamino)uracil + NADP(+) = 5-amino-6-(5-phospho-D-ribosylamino)uracil + NADPH + H(+)</text>
        <dbReference type="Rhea" id="RHEA:17845"/>
        <dbReference type="ChEBI" id="CHEBI:15378"/>
        <dbReference type="ChEBI" id="CHEBI:57783"/>
        <dbReference type="ChEBI" id="CHEBI:58349"/>
        <dbReference type="ChEBI" id="CHEBI:58421"/>
        <dbReference type="ChEBI" id="CHEBI:58453"/>
        <dbReference type="EC" id="1.1.1.193"/>
    </reaction>
</comment>
<comment type="catalytic activity">
    <reaction evidence="13 14">
        <text>2,5-diamino-6-hydroxy-4-(5-phosphoribosylamino)-pyrimidine + H2O + H(+) = 5-amino-6-(5-phospho-D-ribosylamino)uracil + NH4(+)</text>
        <dbReference type="Rhea" id="RHEA:21868"/>
        <dbReference type="ChEBI" id="CHEBI:15377"/>
        <dbReference type="ChEBI" id="CHEBI:15378"/>
        <dbReference type="ChEBI" id="CHEBI:28938"/>
        <dbReference type="ChEBI" id="CHEBI:58453"/>
        <dbReference type="ChEBI" id="CHEBI:58614"/>
        <dbReference type="EC" id="3.5.4.26"/>
    </reaction>
</comment>
<dbReference type="SUPFAM" id="SSF53927">
    <property type="entry name" value="Cytidine deaminase-like"/>
    <property type="match status" value="1"/>
</dbReference>
<feature type="binding site" evidence="16">
    <location>
        <position position="279"/>
    </location>
    <ligand>
        <name>substrate</name>
    </ligand>
</feature>
<dbReference type="InterPro" id="IPR004794">
    <property type="entry name" value="Eubact_RibD"/>
</dbReference>
<feature type="binding site" evidence="16">
    <location>
        <position position="182"/>
    </location>
    <ligand>
        <name>NADP(+)</name>
        <dbReference type="ChEBI" id="CHEBI:58349"/>
    </ligand>
</feature>
<dbReference type="Gene3D" id="3.40.430.10">
    <property type="entry name" value="Dihydrofolate Reductase, subunit A"/>
    <property type="match status" value="2"/>
</dbReference>
<evidence type="ECO:0000256" key="4">
    <source>
        <dbReference type="ARBA" id="ARBA00005259"/>
    </source>
</evidence>
<evidence type="ECO:0000256" key="12">
    <source>
        <dbReference type="ARBA" id="ARBA00049861"/>
    </source>
</evidence>
<dbReference type="GO" id="GO:0009231">
    <property type="term" value="P:riboflavin biosynthetic process"/>
    <property type="evidence" value="ECO:0007669"/>
    <property type="project" value="UniProtKB-UniPathway"/>
</dbReference>
<proteinExistence type="inferred from homology"/>
<evidence type="ECO:0000256" key="5">
    <source>
        <dbReference type="ARBA" id="ARBA00007417"/>
    </source>
</evidence>
<feature type="binding site" evidence="17">
    <location>
        <position position="63"/>
    </location>
    <ligand>
        <name>Zn(2+)</name>
        <dbReference type="ChEBI" id="CHEBI:29105"/>
        <note>catalytic</note>
    </ligand>
</feature>
<dbReference type="EC" id="3.5.4.26" evidence="14"/>
<evidence type="ECO:0000256" key="9">
    <source>
        <dbReference type="ARBA" id="ARBA00022857"/>
    </source>
</evidence>
<feature type="binding site" evidence="16">
    <location>
        <position position="208"/>
    </location>
    <ligand>
        <name>NADP(+)</name>
        <dbReference type="ChEBI" id="CHEBI:58349"/>
    </ligand>
</feature>
<dbReference type="PANTHER" id="PTHR38011">
    <property type="entry name" value="DIHYDROFOLATE REDUCTASE FAMILY PROTEIN (AFU_ORTHOLOGUE AFUA_8G06820)"/>
    <property type="match status" value="1"/>
</dbReference>
<evidence type="ECO:0000256" key="1">
    <source>
        <dbReference type="ARBA" id="ARBA00002151"/>
    </source>
</evidence>
<gene>
    <name evidence="19" type="ORF">AYJ05_04910</name>
</gene>
<comment type="pathway">
    <text evidence="3 14">Cofactor biosynthesis; riboflavin biosynthesis; 5-amino-6-(D-ribitylamino)uracil from GTP: step 3/4.</text>
</comment>
<feature type="binding site" evidence="16">
    <location>
        <begin position="281"/>
        <end position="287"/>
    </location>
    <ligand>
        <name>NADP(+)</name>
        <dbReference type="ChEBI" id="CHEBI:58349"/>
    </ligand>
</feature>
<dbReference type="GO" id="GO:0008270">
    <property type="term" value="F:zinc ion binding"/>
    <property type="evidence" value="ECO:0007669"/>
    <property type="project" value="InterPro"/>
</dbReference>
<keyword evidence="10 14" id="KW-0560">Oxidoreductase</keyword>
<evidence type="ECO:0000256" key="10">
    <source>
        <dbReference type="ARBA" id="ARBA00023002"/>
    </source>
</evidence>
<name>A0A177IEH2_9CORY</name>
<accession>A0A177IEH2</accession>
<dbReference type="Pfam" id="PF01872">
    <property type="entry name" value="RibD_C"/>
    <property type="match status" value="1"/>
</dbReference>
<evidence type="ECO:0000256" key="17">
    <source>
        <dbReference type="PIRSR" id="PIRSR006769-3"/>
    </source>
</evidence>
<dbReference type="STRING" id="1705.CA21670_06135"/>
<evidence type="ECO:0000256" key="2">
    <source>
        <dbReference type="ARBA" id="ARBA00004882"/>
    </source>
</evidence>
<evidence type="ECO:0000256" key="15">
    <source>
        <dbReference type="PIRSR" id="PIRSR006769-1"/>
    </source>
</evidence>
<evidence type="ECO:0000256" key="14">
    <source>
        <dbReference type="PIRNR" id="PIRNR006769"/>
    </source>
</evidence>